<name>A0ABP9T7I5_9ACTN</name>
<dbReference type="Gene3D" id="3.40.309.10">
    <property type="entry name" value="Aldehyde Dehydrogenase, Chain A, domain 2"/>
    <property type="match status" value="1"/>
</dbReference>
<evidence type="ECO:0000313" key="5">
    <source>
        <dbReference type="Proteomes" id="UP001499878"/>
    </source>
</evidence>
<dbReference type="InterPro" id="IPR015590">
    <property type="entry name" value="Aldehyde_DH_dom"/>
</dbReference>
<dbReference type="InterPro" id="IPR016163">
    <property type="entry name" value="Ald_DH_C"/>
</dbReference>
<protein>
    <recommendedName>
        <fullName evidence="3">Aldehyde dehydrogenase domain-containing protein</fullName>
    </recommendedName>
</protein>
<accession>A0ABP9T7I5</accession>
<dbReference type="SUPFAM" id="SSF53720">
    <property type="entry name" value="ALDH-like"/>
    <property type="match status" value="1"/>
</dbReference>
<evidence type="ECO:0000256" key="2">
    <source>
        <dbReference type="SAM" id="MobiDB-lite"/>
    </source>
</evidence>
<dbReference type="EMBL" id="BAABJR010000009">
    <property type="protein sequence ID" value="GAA5210726.1"/>
    <property type="molecule type" value="Genomic_DNA"/>
</dbReference>
<evidence type="ECO:0000259" key="3">
    <source>
        <dbReference type="Pfam" id="PF00171"/>
    </source>
</evidence>
<dbReference type="Pfam" id="PF00171">
    <property type="entry name" value="Aldedh"/>
    <property type="match status" value="1"/>
</dbReference>
<feature type="domain" description="Aldehyde dehydrogenase" evidence="3">
    <location>
        <begin position="8"/>
        <end position="135"/>
    </location>
</feature>
<feature type="region of interest" description="Disordered" evidence="2">
    <location>
        <begin position="1"/>
        <end position="22"/>
    </location>
</feature>
<keyword evidence="5" id="KW-1185">Reference proteome</keyword>
<evidence type="ECO:0000256" key="1">
    <source>
        <dbReference type="ARBA" id="ARBA00023002"/>
    </source>
</evidence>
<sequence length="141" mass="16029">MVDRLPDHATLEASGTRQGDRGYFYEPTVLSGQRQNDEPVQDEFFGPVITVQQFADETEALRMANDVRYGLASSVWAQDHGTAMRMSRRLDFGVVWINTRLPYISEMPHGGFKHSGFGKDLSMYGLEDYTRIKHVMSHIGE</sequence>
<feature type="compositionally biased region" description="Basic and acidic residues" evidence="2">
    <location>
        <begin position="1"/>
        <end position="10"/>
    </location>
</feature>
<gene>
    <name evidence="4" type="ORF">GCM10023323_39490</name>
</gene>
<comment type="caution">
    <text evidence="4">The sequence shown here is derived from an EMBL/GenBank/DDBJ whole genome shotgun (WGS) entry which is preliminary data.</text>
</comment>
<dbReference type="InterPro" id="IPR016161">
    <property type="entry name" value="Ald_DH/histidinol_DH"/>
</dbReference>
<organism evidence="4 5">
    <name type="scientific">Streptomyces thinghirensis</name>
    <dbReference type="NCBI Taxonomy" id="551547"/>
    <lineage>
        <taxon>Bacteria</taxon>
        <taxon>Bacillati</taxon>
        <taxon>Actinomycetota</taxon>
        <taxon>Actinomycetes</taxon>
        <taxon>Kitasatosporales</taxon>
        <taxon>Streptomycetaceae</taxon>
        <taxon>Streptomyces</taxon>
    </lineage>
</organism>
<dbReference type="Proteomes" id="UP001499878">
    <property type="component" value="Unassembled WGS sequence"/>
</dbReference>
<proteinExistence type="predicted"/>
<dbReference type="Gene3D" id="3.40.605.10">
    <property type="entry name" value="Aldehyde Dehydrogenase, Chain A, domain 1"/>
    <property type="match status" value="1"/>
</dbReference>
<evidence type="ECO:0000313" key="4">
    <source>
        <dbReference type="EMBL" id="GAA5210726.1"/>
    </source>
</evidence>
<reference evidence="5" key="1">
    <citation type="journal article" date="2019" name="Int. J. Syst. Evol. Microbiol.">
        <title>The Global Catalogue of Microorganisms (GCM) 10K type strain sequencing project: providing services to taxonomists for standard genome sequencing and annotation.</title>
        <authorList>
            <consortium name="The Broad Institute Genomics Platform"/>
            <consortium name="The Broad Institute Genome Sequencing Center for Infectious Disease"/>
            <person name="Wu L."/>
            <person name="Ma J."/>
        </authorList>
    </citation>
    <scope>NUCLEOTIDE SEQUENCE [LARGE SCALE GENOMIC DNA]</scope>
    <source>
        <strain evidence="5">JCM 18306</strain>
    </source>
</reference>
<dbReference type="InterPro" id="IPR016162">
    <property type="entry name" value="Ald_DH_N"/>
</dbReference>
<keyword evidence="1" id="KW-0560">Oxidoreductase</keyword>
<dbReference type="PANTHER" id="PTHR11699">
    <property type="entry name" value="ALDEHYDE DEHYDROGENASE-RELATED"/>
    <property type="match status" value="1"/>
</dbReference>